<proteinExistence type="predicted"/>
<dbReference type="PROSITE" id="PS50181">
    <property type="entry name" value="FBOX"/>
    <property type="match status" value="1"/>
</dbReference>
<reference evidence="2" key="1">
    <citation type="submission" date="2021-02" db="EMBL/GenBank/DDBJ databases">
        <authorList>
            <person name="Nowell W R."/>
        </authorList>
    </citation>
    <scope>NUCLEOTIDE SEQUENCE</scope>
</reference>
<dbReference type="Gene3D" id="3.40.1000.30">
    <property type="match status" value="1"/>
</dbReference>
<dbReference type="PANTHER" id="PTHR15537:SF2">
    <property type="entry name" value="F-BOX ONLY PROTEIN 7"/>
    <property type="match status" value="1"/>
</dbReference>
<accession>A0A8S2F9D3</accession>
<dbReference type="EMBL" id="CAJOBA010047274">
    <property type="protein sequence ID" value="CAF4199269.1"/>
    <property type="molecule type" value="Genomic_DNA"/>
</dbReference>
<dbReference type="Proteomes" id="UP000682733">
    <property type="component" value="Unassembled WGS sequence"/>
</dbReference>
<dbReference type="Proteomes" id="UP000677228">
    <property type="component" value="Unassembled WGS sequence"/>
</dbReference>
<dbReference type="InterPro" id="IPR029071">
    <property type="entry name" value="Ubiquitin-like_domsf"/>
</dbReference>
<feature type="domain" description="F-box" evidence="1">
    <location>
        <begin position="294"/>
        <end position="340"/>
    </location>
</feature>
<organism evidence="2 4">
    <name type="scientific">Didymodactylos carnosus</name>
    <dbReference type="NCBI Taxonomy" id="1234261"/>
    <lineage>
        <taxon>Eukaryota</taxon>
        <taxon>Metazoa</taxon>
        <taxon>Spiralia</taxon>
        <taxon>Gnathifera</taxon>
        <taxon>Rotifera</taxon>
        <taxon>Eurotatoria</taxon>
        <taxon>Bdelloidea</taxon>
        <taxon>Philodinida</taxon>
        <taxon>Philodinidae</taxon>
        <taxon>Didymodactylos</taxon>
    </lineage>
</organism>
<comment type="caution">
    <text evidence="2">The sequence shown here is derived from an EMBL/GenBank/DDBJ whole genome shotgun (WGS) entry which is preliminary data.</text>
</comment>
<dbReference type="PANTHER" id="PTHR15537">
    <property type="entry name" value="F-BOX ONLY PROTEIN 7"/>
    <property type="match status" value="1"/>
</dbReference>
<evidence type="ECO:0000313" key="4">
    <source>
        <dbReference type="Proteomes" id="UP000677228"/>
    </source>
</evidence>
<name>A0A8S2F9D3_9BILA</name>
<dbReference type="CDD" id="cd17039">
    <property type="entry name" value="Ubl_ubiquitin_like"/>
    <property type="match status" value="1"/>
</dbReference>
<dbReference type="AlphaFoldDB" id="A0A8S2F9D3"/>
<protein>
    <recommendedName>
        <fullName evidence="1">F-box domain-containing protein</fullName>
    </recommendedName>
</protein>
<gene>
    <name evidence="2" type="ORF">OVA965_LOCUS32607</name>
    <name evidence="3" type="ORF">TMI583_LOCUS33467</name>
</gene>
<dbReference type="InterPro" id="IPR036047">
    <property type="entry name" value="F-box-like_dom_sf"/>
</dbReference>
<dbReference type="GO" id="GO:0019901">
    <property type="term" value="F:protein kinase binding"/>
    <property type="evidence" value="ECO:0007669"/>
    <property type="project" value="InterPro"/>
</dbReference>
<dbReference type="SMART" id="SM00256">
    <property type="entry name" value="FBOX"/>
    <property type="match status" value="1"/>
</dbReference>
<dbReference type="Gene3D" id="1.20.1280.50">
    <property type="match status" value="1"/>
</dbReference>
<dbReference type="InterPro" id="IPR047118">
    <property type="entry name" value="Fbxo7"/>
</dbReference>
<dbReference type="SUPFAM" id="SSF54236">
    <property type="entry name" value="Ubiquitin-like"/>
    <property type="match status" value="1"/>
</dbReference>
<evidence type="ECO:0000313" key="3">
    <source>
        <dbReference type="EMBL" id="CAF4199269.1"/>
    </source>
</evidence>
<dbReference type="EMBL" id="CAJNOK010025570">
    <property type="protein sequence ID" value="CAF1391683.1"/>
    <property type="molecule type" value="Genomic_DNA"/>
</dbReference>
<dbReference type="InterPro" id="IPR001810">
    <property type="entry name" value="F-box_dom"/>
</dbReference>
<dbReference type="SUPFAM" id="SSF81383">
    <property type="entry name" value="F-box domain"/>
    <property type="match status" value="1"/>
</dbReference>
<evidence type="ECO:0000313" key="2">
    <source>
        <dbReference type="EMBL" id="CAF1391683.1"/>
    </source>
</evidence>
<evidence type="ECO:0000259" key="1">
    <source>
        <dbReference type="PROSITE" id="PS50181"/>
    </source>
</evidence>
<sequence>MKFRVKISVHTCPVTIEDINEESTIFELKNKIKKRFTALRKIDFRISLNGHLPLEETERLQECGLVNGDTIYVLLSEEQLRDLIPCISTSTLVPTTTTTSSSLLSNVTSSICNRNTNMNPVTSSSSGILTQPLTLDEVRNNDMYPIIMHKLCEHSMPQTNLDFIVLAIHVLMLENGFQMVADNEYDLTSSKKSDTFYVIRYHHKLCGEENLCCSLAIMKTDTLVTVDGVINSISQACGKLLLKISNYLYTQKEMSALQIQFPYHDLRNLSCLFKDNISNKLLCRLLEESGQTCTASLAGLPNEIKLRLVKYLPLKSLLALKSACRGFHTTMSDNLLWQYLCNRDFDKTAIMSISQTDTTAGDWYQRYKTLYIQKQAVIKQQYKTPLFHPSFFPIPSAVQQHRLLFQDGVSLTAPTFHPLPLYRPIPPGVFRICSSSSTPQVYCQPLICKYVVIFAAATMVPLPCFHPVWLG</sequence>
<dbReference type="GO" id="GO:1903599">
    <property type="term" value="P:positive regulation of autophagy of mitochondrion"/>
    <property type="evidence" value="ECO:0007669"/>
    <property type="project" value="TreeGrafter"/>
</dbReference>
<dbReference type="Pfam" id="PF12937">
    <property type="entry name" value="F-box-like"/>
    <property type="match status" value="1"/>
</dbReference>